<dbReference type="PANTHER" id="PTHR16026">
    <property type="entry name" value="CARTILAGE ACIDIC PROTEIN 1"/>
    <property type="match status" value="1"/>
</dbReference>
<dbReference type="SUPFAM" id="SSF69318">
    <property type="entry name" value="Integrin alpha N-terminal domain"/>
    <property type="match status" value="2"/>
</dbReference>
<evidence type="ECO:0000259" key="4">
    <source>
        <dbReference type="Pfam" id="PF18962"/>
    </source>
</evidence>
<evidence type="ECO:0000313" key="5">
    <source>
        <dbReference type="EMBL" id="MBO3117391.1"/>
    </source>
</evidence>
<dbReference type="Pfam" id="PF13517">
    <property type="entry name" value="FG-GAP_3"/>
    <property type="match status" value="2"/>
</dbReference>
<dbReference type="InterPro" id="IPR013517">
    <property type="entry name" value="FG-GAP"/>
</dbReference>
<name>A0ABS3T3S1_9FLAO</name>
<protein>
    <submittedName>
        <fullName evidence="5">VCBS repeat-containing protein</fullName>
    </submittedName>
</protein>
<dbReference type="Pfam" id="PF07593">
    <property type="entry name" value="UnbV_ASPIC"/>
    <property type="match status" value="1"/>
</dbReference>
<feature type="chain" id="PRO_5045717291" evidence="2">
    <location>
        <begin position="24"/>
        <end position="575"/>
    </location>
</feature>
<organism evidence="5 6">
    <name type="scientific">Winogradskyella pelagia</name>
    <dbReference type="NCBI Taxonomy" id="2819984"/>
    <lineage>
        <taxon>Bacteria</taxon>
        <taxon>Pseudomonadati</taxon>
        <taxon>Bacteroidota</taxon>
        <taxon>Flavobacteriia</taxon>
        <taxon>Flavobacteriales</taxon>
        <taxon>Flavobacteriaceae</taxon>
        <taxon>Winogradskyella</taxon>
    </lineage>
</organism>
<dbReference type="Gene3D" id="2.130.10.130">
    <property type="entry name" value="Integrin alpha, N-terminal"/>
    <property type="match status" value="2"/>
</dbReference>
<gene>
    <name evidence="5" type="ORF">J4050_11570</name>
</gene>
<dbReference type="EMBL" id="JAGEVF010000009">
    <property type="protein sequence ID" value="MBO3117391.1"/>
    <property type="molecule type" value="Genomic_DNA"/>
</dbReference>
<comment type="caution">
    <text evidence="5">The sequence shown here is derived from an EMBL/GenBank/DDBJ whole genome shotgun (WGS) entry which is preliminary data.</text>
</comment>
<dbReference type="NCBIfam" id="TIGR04183">
    <property type="entry name" value="Por_Secre_tail"/>
    <property type="match status" value="1"/>
</dbReference>
<reference evidence="5 6" key="1">
    <citation type="submission" date="2021-03" db="EMBL/GenBank/DDBJ databases">
        <title>Winogradskyella sp. nov., isolated from costal sediment.</title>
        <authorList>
            <person name="Gao C."/>
        </authorList>
    </citation>
    <scope>NUCLEOTIDE SEQUENCE [LARGE SCALE GENOMIC DNA]</scope>
    <source>
        <strain evidence="5 6">DF17</strain>
    </source>
</reference>
<sequence>MSKKLSYKITFLLSLVIFMNSQAQIFFDNNAIGLGLNANATQGTNLGGVSFYDFDDDGWDDITIGSKGEQPVRVFKNFGGILLEISLGVSINGHSKQVLWVDYDNDGDNDLFVTRNDDSNLLLRNEGNFNFSDVTLQSGLLSTADLNSFGAAFGDIDNDGYLDLFLSNKDNSVTKPNKLFRNNGNGTFTDISIAAGISQLGHASFCASFFDYNNDGYQDIYVSNDRINNTNILYKNNGNNTFTDVSSISGAGIAANAMSTTIDDFNYDGYLDIYITNTAEGNYLLKNNGDETFINVASSTGTEFNSLGWGANFFDADNDTDLDLYVSSMVDDDTSSLLTAAFYECNSNYSYQLANSYGFENDTFESFSNAIGDIDNNGFVDFVVANAQPDNHSLWQNAGNSNNWLKVKLSGNQSNKNGIGSWIEVAVDNDVMYRYTLCGESFLGQNSASEIFGLANASNIDYVKVTWLSGIEDIFYNVAPNQTLLIQEGQSLSTTTFNEQIISMFPNPSKGTFTINNLSTVVKMRIADYNGRVILTQEVGPSNNEIDLSNLAPGSYLVHLDGSNSRKIIKKLILN</sequence>
<feature type="domain" description="Secretion system C-terminal sorting" evidence="4">
    <location>
        <begin position="504"/>
        <end position="573"/>
    </location>
</feature>
<keyword evidence="1 2" id="KW-0732">Signal</keyword>
<feature type="signal peptide" evidence="2">
    <location>
        <begin position="1"/>
        <end position="23"/>
    </location>
</feature>
<dbReference type="Proteomes" id="UP000676776">
    <property type="component" value="Unassembled WGS sequence"/>
</dbReference>
<dbReference type="InterPro" id="IPR027039">
    <property type="entry name" value="Crtac1"/>
</dbReference>
<evidence type="ECO:0000256" key="1">
    <source>
        <dbReference type="ARBA" id="ARBA00022729"/>
    </source>
</evidence>
<evidence type="ECO:0000256" key="2">
    <source>
        <dbReference type="SAM" id="SignalP"/>
    </source>
</evidence>
<keyword evidence="6" id="KW-1185">Reference proteome</keyword>
<evidence type="ECO:0000259" key="3">
    <source>
        <dbReference type="Pfam" id="PF07593"/>
    </source>
</evidence>
<dbReference type="InterPro" id="IPR011519">
    <property type="entry name" value="UnbV_ASPIC"/>
</dbReference>
<dbReference type="InterPro" id="IPR026444">
    <property type="entry name" value="Secre_tail"/>
</dbReference>
<evidence type="ECO:0000313" key="6">
    <source>
        <dbReference type="Proteomes" id="UP000676776"/>
    </source>
</evidence>
<feature type="domain" description="ASPIC/UnbV" evidence="3">
    <location>
        <begin position="418"/>
        <end position="484"/>
    </location>
</feature>
<dbReference type="InterPro" id="IPR028994">
    <property type="entry name" value="Integrin_alpha_N"/>
</dbReference>
<dbReference type="RefSeq" id="WP_208154744.1">
    <property type="nucleotide sequence ID" value="NZ_JAGEVF010000009.1"/>
</dbReference>
<proteinExistence type="predicted"/>
<dbReference type="Pfam" id="PF18962">
    <property type="entry name" value="Por_Secre_tail"/>
    <property type="match status" value="1"/>
</dbReference>
<accession>A0ABS3T3S1</accession>
<dbReference type="PANTHER" id="PTHR16026:SF0">
    <property type="entry name" value="CARTILAGE ACIDIC PROTEIN 1"/>
    <property type="match status" value="1"/>
</dbReference>